<keyword evidence="2" id="KW-1185">Reference proteome</keyword>
<dbReference type="Pfam" id="PF04114">
    <property type="entry name" value="Gaa1"/>
    <property type="match status" value="1"/>
</dbReference>
<dbReference type="WBParaSite" id="sdigi.contig62.g3308.t1">
    <property type="protein sequence ID" value="sdigi.contig62.g3308.t1"/>
    <property type="gene ID" value="sdigi.contig62.g3308"/>
</dbReference>
<reference evidence="3" key="1">
    <citation type="submission" date="2022-11" db="UniProtKB">
        <authorList>
            <consortium name="WormBaseParasite"/>
        </authorList>
    </citation>
    <scope>IDENTIFICATION</scope>
</reference>
<evidence type="ECO:0000313" key="2">
    <source>
        <dbReference type="Proteomes" id="UP000887581"/>
    </source>
</evidence>
<organism evidence="2 3">
    <name type="scientific">Setaria digitata</name>
    <dbReference type="NCBI Taxonomy" id="48799"/>
    <lineage>
        <taxon>Eukaryota</taxon>
        <taxon>Metazoa</taxon>
        <taxon>Ecdysozoa</taxon>
        <taxon>Nematoda</taxon>
        <taxon>Chromadorea</taxon>
        <taxon>Rhabditida</taxon>
        <taxon>Spirurina</taxon>
        <taxon>Spiruromorpha</taxon>
        <taxon>Filarioidea</taxon>
        <taxon>Setariidae</taxon>
        <taxon>Setaria</taxon>
    </lineage>
</organism>
<accession>A0A915Q2H4</accession>
<dbReference type="PANTHER" id="PTHR13304:SF0">
    <property type="entry name" value="GLYCOSYLPHOSPHATIDYLINOSITOL ANCHOR ATTACHMENT 1 PROTEIN"/>
    <property type="match status" value="1"/>
</dbReference>
<dbReference type="GO" id="GO:0042765">
    <property type="term" value="C:GPI-anchor transamidase complex"/>
    <property type="evidence" value="ECO:0007669"/>
    <property type="project" value="InterPro"/>
</dbReference>
<dbReference type="GO" id="GO:0016255">
    <property type="term" value="P:attachment of GPI anchor to protein"/>
    <property type="evidence" value="ECO:0007669"/>
    <property type="project" value="TreeGrafter"/>
</dbReference>
<keyword evidence="1" id="KW-0812">Transmembrane</keyword>
<evidence type="ECO:0000313" key="3">
    <source>
        <dbReference type="WBParaSite" id="sdigi.contig62.g3308.t1"/>
    </source>
</evidence>
<dbReference type="PANTHER" id="PTHR13304">
    <property type="entry name" value="GLYCOSYLPHOSPHATIDYLINOSITOL ANCHOR ATTACHMENT 1 PROTEIN"/>
    <property type="match status" value="1"/>
</dbReference>
<keyword evidence="1" id="KW-1133">Transmembrane helix</keyword>
<protein>
    <submittedName>
        <fullName evidence="3">Glycosylphosphatidylinositol anchor attachment 1 protein</fullName>
    </submittedName>
</protein>
<evidence type="ECO:0000256" key="1">
    <source>
        <dbReference type="SAM" id="Phobius"/>
    </source>
</evidence>
<keyword evidence="1" id="KW-0472">Membrane</keyword>
<dbReference type="Proteomes" id="UP000887581">
    <property type="component" value="Unplaced"/>
</dbReference>
<feature type="transmembrane region" description="Helical" evidence="1">
    <location>
        <begin position="351"/>
        <end position="372"/>
    </location>
</feature>
<dbReference type="InterPro" id="IPR007246">
    <property type="entry name" value="Gaa1"/>
</dbReference>
<proteinExistence type="predicted"/>
<name>A0A915Q2H4_9BILA</name>
<dbReference type="AlphaFoldDB" id="A0A915Q2H4"/>
<sequence>MRLLSQSIGKPPVIIEKMVSKWLKICVLSELIGVIYICFIIQPEYNERTKVSENALLPALVTERFSYHQRISNFLKELRAERDISDYIEKQLLAYGIMTQTLRFSVTLPGFNQSGMNVIGVVRSSRSSSTEAMLVAVSMTEKSLEALAVTLALATFCREQIYWARDIHFIFVDKGLAGMTAYLAEYHEHRNLFLQSEKLSFHSGAIIGAFAIKVEGSAFDTMNIEHNMVNGLLPNLDLINLMAKLADKFGLVPEVFNQGYQGSWWDLIDTTSKAMLSQAFNEREGLHSIFGPYGIQAVTIHAKSVVEGHTSLTDLGRICEGALRSLNNMLEKFHQSYFLYIMTDIRHFLSVAYYMPALGLILFPLLVLIRMYEISDLLPFFLNPTWLP</sequence>